<dbReference type="RefSeq" id="WP_201697599.1">
    <property type="nucleotide sequence ID" value="NZ_CAJHCQ010000010.1"/>
</dbReference>
<dbReference type="EMBL" id="CAJHCQ010000010">
    <property type="protein sequence ID" value="CAD6542966.1"/>
    <property type="molecule type" value="Genomic_DNA"/>
</dbReference>
<proteinExistence type="predicted"/>
<accession>A0ABM8NTM5</accession>
<evidence type="ECO:0000313" key="2">
    <source>
        <dbReference type="Proteomes" id="UP000656319"/>
    </source>
</evidence>
<dbReference type="Proteomes" id="UP000656319">
    <property type="component" value="Unassembled WGS sequence"/>
</dbReference>
<dbReference type="NCBIfam" id="TIGR02243">
    <property type="entry name" value="putative baseplate assembly protein"/>
    <property type="match status" value="1"/>
</dbReference>
<reference evidence="1 2" key="1">
    <citation type="submission" date="2020-10" db="EMBL/GenBank/DDBJ databases">
        <authorList>
            <person name="Peeters C."/>
        </authorList>
    </citation>
    <scope>NUCLEOTIDE SEQUENCE [LARGE SCALE GENOMIC DNA]</scope>
    <source>
        <strain evidence="1 2">LMG 27952</strain>
    </source>
</reference>
<name>A0ABM8NTM5_9BURK</name>
<keyword evidence="2" id="KW-1185">Reference proteome</keyword>
<evidence type="ECO:0000313" key="1">
    <source>
        <dbReference type="EMBL" id="CAD6542966.1"/>
    </source>
</evidence>
<dbReference type="InterPro" id="IPR011749">
    <property type="entry name" value="CHP02243"/>
</dbReference>
<organism evidence="1 2">
    <name type="scientific">Paraburkholderia hiiakae</name>
    <dbReference type="NCBI Taxonomy" id="1081782"/>
    <lineage>
        <taxon>Bacteria</taxon>
        <taxon>Pseudomonadati</taxon>
        <taxon>Pseudomonadota</taxon>
        <taxon>Betaproteobacteria</taxon>
        <taxon>Burkholderiales</taxon>
        <taxon>Burkholderiaceae</taxon>
        <taxon>Paraburkholderia</taxon>
    </lineage>
</organism>
<evidence type="ECO:0008006" key="3">
    <source>
        <dbReference type="Google" id="ProtNLM"/>
    </source>
</evidence>
<comment type="caution">
    <text evidence="1">The sequence shown here is derived from an EMBL/GenBank/DDBJ whole genome shotgun (WGS) entry which is preliminary data.</text>
</comment>
<gene>
    <name evidence="1" type="ORF">LMG27952_03964</name>
</gene>
<sequence>MSDAGNCGCCAGIGTETPTGVTNDAGLPAVVYRIGTQPAFKASLLARLSSTDYPALAPLTARTDDDWTIALLDAFSCAADVITFYQERIVNESFLRTATELRSVTALAQLIGYRPAPGVAASAALAFTLDTSPGQPALAAQPVTIPTGTRVQSVPDPNQSPQNFETVEDITALVEWNALAAQVAQWPAVQAGGTDLYVAGTGLQIQPGDVIALVGGDRYLSTTDTGLSDVRWLDRVEEDSTRGLTRLVWSDALDGGWSTPPALALHVYVFRQRGALFGQAAPNPNLLYTTTNQNLFNGSPPNTAWPGYAVSTGGPVDLDALFPKAVNQSWFVLAYPRLYYGSIPVDLLESFGSAIAAATADVASTLKTISDNTTSPALLGTLSSSALSDLDSAIAPVLNTPNFSKLITAAQPVSAASFKALSPNTTALANAAATVFPGITQPVTKTTPPINVGSRFHYERWYTLYRVQTASQVSRADFGLSAKITRLAPEDPTNVQLFPLNTTIAHLQSDELTPCARPLYYPVFGATLTLGSSQAGLVPGRPLAITGKLQRVALPRDVSTISFASGRIRTLVGGESFVMLAPPAQQSASGQWQLLTPDALPGTGVSATWRWTLQDDDGSTIQLTAPAGALLLIAPLASDPVLSEVALLDDGADAVTATATTTTLRFQSSLANCYDRLSFAINANVADATHGETVTEIAGSGNAALANQSFTLRQAPLTYVSSASAAQGAQSTLQVRVNDLLWQEVPALYAQAGNAHVYSLSQDATAVTTIQFGDGVEGARVPGGQNNVRLQYRKGLGTAGNLRSGQLTSLITRPLGVRAVTNANASTGGQDPESIDSARFNAPLPILTLDRVVSVDDYANFASAFAGIAKASALWIAGGRARGMYLSVAGANGSAIPSGSDTQANLAASLASHGDPLIPVSVMSYASATFTLKLAITCTPDADPTQVPLDVIAALRAAYAFDTRDFGQPVTLDEVYAVIQGVSGVLAADIQQLYRIDTGPLAPQPSAQLVAAISALQPDGSVNPAELLTLDAGAIDAGVMT</sequence>
<protein>
    <recommendedName>
        <fullName evidence="3">Baseplate assembly protein</fullName>
    </recommendedName>
</protein>